<organism evidence="2 3">
    <name type="scientific">Carnegiea gigantea</name>
    <dbReference type="NCBI Taxonomy" id="171969"/>
    <lineage>
        <taxon>Eukaryota</taxon>
        <taxon>Viridiplantae</taxon>
        <taxon>Streptophyta</taxon>
        <taxon>Embryophyta</taxon>
        <taxon>Tracheophyta</taxon>
        <taxon>Spermatophyta</taxon>
        <taxon>Magnoliopsida</taxon>
        <taxon>eudicotyledons</taxon>
        <taxon>Gunneridae</taxon>
        <taxon>Pentapetalae</taxon>
        <taxon>Caryophyllales</taxon>
        <taxon>Cactineae</taxon>
        <taxon>Cactaceae</taxon>
        <taxon>Cactoideae</taxon>
        <taxon>Echinocereeae</taxon>
        <taxon>Carnegiea</taxon>
    </lineage>
</organism>
<protein>
    <recommendedName>
        <fullName evidence="1">Aminotransferase-like plant mobile domain-containing protein</fullName>
    </recommendedName>
</protein>
<dbReference type="Proteomes" id="UP001153076">
    <property type="component" value="Unassembled WGS sequence"/>
</dbReference>
<evidence type="ECO:0000313" key="2">
    <source>
        <dbReference type="EMBL" id="KAJ8420953.1"/>
    </source>
</evidence>
<accession>A0A9Q1GLT0</accession>
<dbReference type="EMBL" id="JAKOGI010003011">
    <property type="protein sequence ID" value="KAJ8420953.1"/>
    <property type="molecule type" value="Genomic_DNA"/>
</dbReference>
<dbReference type="Pfam" id="PF10536">
    <property type="entry name" value="PMD"/>
    <property type="match status" value="1"/>
</dbReference>
<proteinExistence type="predicted"/>
<dbReference type="OrthoDB" id="694455at2759"/>
<name>A0A9Q1GLT0_9CARY</name>
<dbReference type="InterPro" id="IPR019557">
    <property type="entry name" value="AminoTfrase-like_pln_mobile"/>
</dbReference>
<evidence type="ECO:0000259" key="1">
    <source>
        <dbReference type="Pfam" id="PF10536"/>
    </source>
</evidence>
<dbReference type="PANTHER" id="PTHR36607">
    <property type="entry name" value="1,2-DIHYDROXY-3-KETO-5-METHYLTHIOPENTENE DIOXYGENASE 4"/>
    <property type="match status" value="1"/>
</dbReference>
<reference evidence="2" key="1">
    <citation type="submission" date="2022-04" db="EMBL/GenBank/DDBJ databases">
        <title>Carnegiea gigantea Genome sequencing and assembly v2.</title>
        <authorList>
            <person name="Copetti D."/>
            <person name="Sanderson M.J."/>
            <person name="Burquez A."/>
            <person name="Wojciechowski M.F."/>
        </authorList>
    </citation>
    <scope>NUCLEOTIDE SEQUENCE</scope>
    <source>
        <strain evidence="2">SGP5-SGP5p</strain>
        <tissue evidence="2">Aerial part</tissue>
    </source>
</reference>
<feature type="domain" description="Aminotransferase-like plant mobile" evidence="1">
    <location>
        <begin position="18"/>
        <end position="227"/>
    </location>
</feature>
<evidence type="ECO:0000313" key="3">
    <source>
        <dbReference type="Proteomes" id="UP001153076"/>
    </source>
</evidence>
<gene>
    <name evidence="2" type="ORF">Cgig2_010782</name>
</gene>
<sequence>MLSRNHVRNFYSRVSFLTHLSIRNGRRMSSPVVYWCPQTNCLHTLKGEISISLLDIHGFLGLLWSDFLYDEVVPPSKELKTSLGRSYTHLLTTYHIHRQRFDHNLTIEEWIAFWFRGPVRYHAPMKLDRRSQAHLPIYVSLTTKVHGWNESHAAFDELGMPKGEQTETFLTAFLLCWLCLFLFPVKDAGCIHPGTFSVASSMERGQAYCLSLAILASIYRALGKIYRFTHLGRKGAKYFWTYDFNGNAKTFDLDGASELISSARGFYWNSDIRHRIKETLIDNGQLLPADFAYFASICSSYVYCRCEDIFVIEHYCFYRVCFDSIKHAYTMKQILKCISWSMPFYGDKVHSRFQAWWSKVFLTSSGTYSRRNSKRKRDSPSGSKPKVKIVRSQKPLRSHVLKTEGNTPQRKIPGVAVAMSVTFISIIHIQSIVTLTKTPYEVRLTPEPSHVTACRRKLNKLNYGKTIFLPLDGAENIKDILDWDSSPIECMGESGAMNFKEKLAHVFCTPFERLYYLKGKFISLYDLINERGGEATPFKNKVDRLIHQARDLKDL</sequence>
<comment type="caution">
    <text evidence="2">The sequence shown here is derived from an EMBL/GenBank/DDBJ whole genome shotgun (WGS) entry which is preliminary data.</text>
</comment>
<keyword evidence="3" id="KW-1185">Reference proteome</keyword>
<dbReference type="AlphaFoldDB" id="A0A9Q1GLT0"/>
<dbReference type="PANTHER" id="PTHR36607:SF20">
    <property type="entry name" value="AMINOTRANSFERASE-LIKE PLANT MOBILE DOMAIN-CONTAINING PROTEIN"/>
    <property type="match status" value="1"/>
</dbReference>